<dbReference type="AlphaFoldDB" id="F5YJ02"/>
<dbReference type="GO" id="GO:0004831">
    <property type="term" value="F:tyrosine-tRNA ligase activity"/>
    <property type="evidence" value="ECO:0007669"/>
    <property type="project" value="UniProtKB-UniRule"/>
</dbReference>
<evidence type="ECO:0000256" key="5">
    <source>
        <dbReference type="ARBA" id="ARBA00023146"/>
    </source>
</evidence>
<dbReference type="PANTHER" id="PTHR11766">
    <property type="entry name" value="TYROSYL-TRNA SYNTHETASE"/>
    <property type="match status" value="1"/>
</dbReference>
<keyword evidence="5 7" id="KW-0030">Aminoacyl-tRNA synthetase</keyword>
<comment type="function">
    <text evidence="7">Catalyzes the attachment of tyrosine to tRNA(Tyr) in a two-step reaction: tyrosine is first activated by ATP to form Tyr-AMP and then transferred to the acceptor end of tRNA(Tyr).</text>
</comment>
<dbReference type="Gene3D" id="1.10.240.10">
    <property type="entry name" value="Tyrosyl-Transfer RNA Synthetase"/>
    <property type="match status" value="1"/>
</dbReference>
<dbReference type="Pfam" id="PF00579">
    <property type="entry name" value="tRNA-synt_1b"/>
    <property type="match status" value="1"/>
</dbReference>
<dbReference type="InterPro" id="IPR024107">
    <property type="entry name" value="Tyr-tRNA-ligase_bac_1"/>
</dbReference>
<feature type="short sequence motif" description="'KMSKS' region" evidence="7">
    <location>
        <begin position="228"/>
        <end position="232"/>
    </location>
</feature>
<dbReference type="eggNOG" id="COG0162">
    <property type="taxonomic scope" value="Bacteria"/>
</dbReference>
<keyword evidence="7" id="KW-0963">Cytoplasm</keyword>
<proteinExistence type="inferred from homology"/>
<dbReference type="HOGENOM" id="CLU_024003_0_3_12"/>
<comment type="catalytic activity">
    <reaction evidence="6 7">
        <text>tRNA(Tyr) + L-tyrosine + ATP = L-tyrosyl-tRNA(Tyr) + AMP + diphosphate + H(+)</text>
        <dbReference type="Rhea" id="RHEA:10220"/>
        <dbReference type="Rhea" id="RHEA-COMP:9706"/>
        <dbReference type="Rhea" id="RHEA-COMP:9707"/>
        <dbReference type="ChEBI" id="CHEBI:15378"/>
        <dbReference type="ChEBI" id="CHEBI:30616"/>
        <dbReference type="ChEBI" id="CHEBI:33019"/>
        <dbReference type="ChEBI" id="CHEBI:58315"/>
        <dbReference type="ChEBI" id="CHEBI:78442"/>
        <dbReference type="ChEBI" id="CHEBI:78536"/>
        <dbReference type="ChEBI" id="CHEBI:456215"/>
        <dbReference type="EC" id="6.1.1.1"/>
    </reaction>
</comment>
<evidence type="ECO:0000256" key="4">
    <source>
        <dbReference type="ARBA" id="ARBA00022917"/>
    </source>
</evidence>
<dbReference type="GO" id="GO:0003723">
    <property type="term" value="F:RNA binding"/>
    <property type="evidence" value="ECO:0007669"/>
    <property type="project" value="InterPro"/>
</dbReference>
<comment type="subunit">
    <text evidence="7">Homodimer.</text>
</comment>
<dbReference type="CDD" id="cd00805">
    <property type="entry name" value="TyrRS_core"/>
    <property type="match status" value="1"/>
</dbReference>
<keyword evidence="3 7" id="KW-0067">ATP-binding</keyword>
<dbReference type="KEGG" id="tpi:TREPR_3469"/>
<keyword evidence="1 7" id="KW-0436">Ligase</keyword>
<organism evidence="8 9">
    <name type="scientific">Treponema primitia (strain ATCC BAA-887 / DSM 12427 / ZAS-2)</name>
    <dbReference type="NCBI Taxonomy" id="545694"/>
    <lineage>
        <taxon>Bacteria</taxon>
        <taxon>Pseudomonadati</taxon>
        <taxon>Spirochaetota</taxon>
        <taxon>Spirochaetia</taxon>
        <taxon>Spirochaetales</taxon>
        <taxon>Treponemataceae</taxon>
        <taxon>Treponema</taxon>
    </lineage>
</organism>
<dbReference type="InterPro" id="IPR002305">
    <property type="entry name" value="aa-tRNA-synth_Ic"/>
</dbReference>
<feature type="short sequence motif" description="'HIGH' region" evidence="7">
    <location>
        <begin position="40"/>
        <end position="49"/>
    </location>
</feature>
<evidence type="ECO:0000256" key="2">
    <source>
        <dbReference type="ARBA" id="ARBA00022741"/>
    </source>
</evidence>
<dbReference type="GO" id="GO:0005829">
    <property type="term" value="C:cytosol"/>
    <property type="evidence" value="ECO:0007669"/>
    <property type="project" value="TreeGrafter"/>
</dbReference>
<comment type="subcellular location">
    <subcellularLocation>
        <location evidence="7">Cytoplasm</location>
    </subcellularLocation>
</comment>
<dbReference type="SUPFAM" id="SSF52374">
    <property type="entry name" value="Nucleotidylyl transferase"/>
    <property type="match status" value="1"/>
</dbReference>
<reference evidence="9" key="1">
    <citation type="submission" date="2009-12" db="EMBL/GenBank/DDBJ databases">
        <title>Complete sequence of Treponema primitia strain ZAS-2.</title>
        <authorList>
            <person name="Tetu S.G."/>
            <person name="Matson E."/>
            <person name="Ren Q."/>
            <person name="Seshadri R."/>
            <person name="Elbourne L."/>
            <person name="Hassan K.A."/>
            <person name="Durkin A."/>
            <person name="Radune D."/>
            <person name="Mohamoud Y."/>
            <person name="Shay R."/>
            <person name="Jin S."/>
            <person name="Zhang X."/>
            <person name="Lucey K."/>
            <person name="Ballor N.R."/>
            <person name="Ottesen E."/>
            <person name="Rosenthal R."/>
            <person name="Allen A."/>
            <person name="Leadbetter J.R."/>
            <person name="Paulsen I.T."/>
        </authorList>
    </citation>
    <scope>NUCLEOTIDE SEQUENCE [LARGE SCALE GENOMIC DNA]</scope>
    <source>
        <strain evidence="9">ATCC BAA-887 / DSM 12427 / ZAS-2</strain>
    </source>
</reference>
<evidence type="ECO:0000313" key="9">
    <source>
        <dbReference type="Proteomes" id="UP000009223"/>
    </source>
</evidence>
<evidence type="ECO:0000256" key="3">
    <source>
        <dbReference type="ARBA" id="ARBA00022840"/>
    </source>
</evidence>
<dbReference type="Proteomes" id="UP000009223">
    <property type="component" value="Chromosome"/>
</dbReference>
<keyword evidence="2 7" id="KW-0547">Nucleotide-binding</keyword>
<feature type="binding site" evidence="7">
    <location>
        <position position="172"/>
    </location>
    <ligand>
        <name>L-tyrosine</name>
        <dbReference type="ChEBI" id="CHEBI:58315"/>
    </ligand>
</feature>
<evidence type="ECO:0000313" key="8">
    <source>
        <dbReference type="EMBL" id="AEF86501.1"/>
    </source>
</evidence>
<dbReference type="PRINTS" id="PR01040">
    <property type="entry name" value="TRNASYNTHTYR"/>
</dbReference>
<keyword evidence="4 7" id="KW-0648">Protein biosynthesis</keyword>
<dbReference type="InterPro" id="IPR014729">
    <property type="entry name" value="Rossmann-like_a/b/a_fold"/>
</dbReference>
<dbReference type="InterPro" id="IPR002307">
    <property type="entry name" value="Tyr-tRNA-ligase"/>
</dbReference>
<evidence type="ECO:0000256" key="6">
    <source>
        <dbReference type="ARBA" id="ARBA00048248"/>
    </source>
</evidence>
<keyword evidence="9" id="KW-1185">Reference proteome</keyword>
<dbReference type="EMBL" id="CP001843">
    <property type="protein sequence ID" value="AEF86501.1"/>
    <property type="molecule type" value="Genomic_DNA"/>
</dbReference>
<dbReference type="RefSeq" id="WP_015706823.1">
    <property type="nucleotide sequence ID" value="NC_015578.1"/>
</dbReference>
<dbReference type="GO" id="GO:0006437">
    <property type="term" value="P:tyrosyl-tRNA aminoacylation"/>
    <property type="evidence" value="ECO:0007669"/>
    <property type="project" value="UniProtKB-UniRule"/>
</dbReference>
<dbReference type="InterPro" id="IPR024088">
    <property type="entry name" value="Tyr-tRNA-ligase_bac-type"/>
</dbReference>
<comment type="similarity">
    <text evidence="7">Belongs to the class-I aminoacyl-tRNA synthetase family. TyrS type 1 subfamily.</text>
</comment>
<dbReference type="NCBIfam" id="TIGR00234">
    <property type="entry name" value="tyrS"/>
    <property type="match status" value="1"/>
</dbReference>
<dbReference type="InterPro" id="IPR036986">
    <property type="entry name" value="S4_RNA-bd_sf"/>
</dbReference>
<evidence type="ECO:0000256" key="1">
    <source>
        <dbReference type="ARBA" id="ARBA00022598"/>
    </source>
</evidence>
<dbReference type="InterPro" id="IPR001412">
    <property type="entry name" value="aa-tRNA-synth_I_CS"/>
</dbReference>
<dbReference type="STRING" id="545694.TREPR_3469"/>
<dbReference type="EC" id="6.1.1.1" evidence="7"/>
<dbReference type="GO" id="GO:0005524">
    <property type="term" value="F:ATP binding"/>
    <property type="evidence" value="ECO:0007669"/>
    <property type="project" value="UniProtKB-UniRule"/>
</dbReference>
<feature type="binding site" evidence="7">
    <location>
        <position position="168"/>
    </location>
    <ligand>
        <name>L-tyrosine</name>
        <dbReference type="ChEBI" id="CHEBI:58315"/>
    </ligand>
</feature>
<protein>
    <recommendedName>
        <fullName evidence="7">Tyrosine--tRNA ligase</fullName>
        <ecNumber evidence="7">6.1.1.1</ecNumber>
    </recommendedName>
    <alternativeName>
        <fullName evidence="7">Tyrosyl-tRNA synthetase</fullName>
        <shortName evidence="7">TyrRS</shortName>
    </alternativeName>
</protein>
<dbReference type="PANTHER" id="PTHR11766:SF0">
    <property type="entry name" value="TYROSINE--TRNA LIGASE, MITOCHONDRIAL"/>
    <property type="match status" value="1"/>
</dbReference>
<dbReference type="OrthoDB" id="9804243at2"/>
<feature type="binding site" evidence="7">
    <location>
        <position position="35"/>
    </location>
    <ligand>
        <name>L-tyrosine</name>
        <dbReference type="ChEBI" id="CHEBI:58315"/>
    </ligand>
</feature>
<dbReference type="FunFam" id="1.10.240.10:FF:000001">
    <property type="entry name" value="Tyrosine--tRNA ligase"/>
    <property type="match status" value="1"/>
</dbReference>
<dbReference type="PROSITE" id="PS00178">
    <property type="entry name" value="AA_TRNA_LIGASE_I"/>
    <property type="match status" value="1"/>
</dbReference>
<dbReference type="SUPFAM" id="SSF55174">
    <property type="entry name" value="Alpha-L RNA-binding motif"/>
    <property type="match status" value="1"/>
</dbReference>
<name>F5YJ02_TREPZ</name>
<accession>F5YJ02</accession>
<reference evidence="8 9" key="2">
    <citation type="journal article" date="2011" name="ISME J.">
        <title>RNA-seq reveals cooperative metabolic interactions between two termite-gut spirochete species in co-culture.</title>
        <authorList>
            <person name="Rosenthal A.Z."/>
            <person name="Matson E.G."/>
            <person name="Eldar A."/>
            <person name="Leadbetter J.R."/>
        </authorList>
    </citation>
    <scope>NUCLEOTIDE SEQUENCE [LARGE SCALE GENOMIC DNA]</scope>
    <source>
        <strain evidence="9">ATCC BAA-887 / DSM 12427 / ZAS-2</strain>
    </source>
</reference>
<evidence type="ECO:0000256" key="7">
    <source>
        <dbReference type="HAMAP-Rule" id="MF_02006"/>
    </source>
</evidence>
<dbReference type="Gene3D" id="3.40.50.620">
    <property type="entry name" value="HUPs"/>
    <property type="match status" value="1"/>
</dbReference>
<sequence length="416" mass="45358">MNQALENLKTRGLFQQCTDPDALSRLMDAGPVTFYVGCDPTGPSLHIGHMVPFFAFRHLMAAGHKGIALIGGGTARIGDPSGKTEMRKMLSYEQLDANAACIAAQLDKFLGFDGDRARTANNKDWLADLNYIDFLREIGSHFSVNRMLSFEAYKMRMETGLSFIEFNYQLLQSYDFLELYRRHGNRLQIGGDDQWGNIVAGADLIRRIEGAEVFGMTFPLVTTADGKKMGKTEKGAIFLDPAITSPYEFFQYWRNVQDADLRRFLLMFTFLPVGEIDTITAPGKNPNEGKERLAWEVTALIHGNDEADKALSGAKAAFGGEGGDKSAMPSAALSLAKFQAGYNVVDLFTDAGLTPTKSEARRLVQQGGAFVSASGDTASLAAITDVAALIGADALDGDGELVLRAGKKRFCRVTTR</sequence>
<dbReference type="Gene3D" id="3.10.290.10">
    <property type="entry name" value="RNA-binding S4 domain"/>
    <property type="match status" value="1"/>
</dbReference>
<dbReference type="HAMAP" id="MF_02006">
    <property type="entry name" value="Tyr_tRNA_synth_type1"/>
    <property type="match status" value="1"/>
</dbReference>
<gene>
    <name evidence="7 8" type="primary">tyrS</name>
    <name evidence="8" type="ordered locus">TREPR_3469</name>
</gene>
<feature type="binding site" evidence="7">
    <location>
        <position position="231"/>
    </location>
    <ligand>
        <name>ATP</name>
        <dbReference type="ChEBI" id="CHEBI:30616"/>
    </ligand>
</feature>